<sequence length="166" mass="18343">MANPGFPPDDPNYVDPYAPALPAAFRFSVKLGDASSGPDSSFQEVAGIEMNMEVDELREGGENRFVHQLPTGVKQKRLTLKRGVASKESALVGWCQRTLGGGLSVQIQLATLEVKLLDEKANPLRGWSFSNVYPVRWEIDTFNSTKNEVALETIELAYQTVTRQDL</sequence>
<reference evidence="1 2" key="1">
    <citation type="submission" date="2018-12" db="EMBL/GenBank/DDBJ databases">
        <title>Dyella dinghuensis sp. nov. DHOA06 and Dyella choica sp. nov. 4M-K27, isolated from forest soil.</title>
        <authorList>
            <person name="Qiu L.-H."/>
            <person name="Gao Z.-H."/>
        </authorList>
    </citation>
    <scope>NUCLEOTIDE SEQUENCE [LARGE SCALE GENOMIC DNA]</scope>
    <source>
        <strain evidence="1 2">4M-K27</strain>
    </source>
</reference>
<evidence type="ECO:0000313" key="1">
    <source>
        <dbReference type="EMBL" id="RUL79028.1"/>
    </source>
</evidence>
<name>A0A3S0PKY0_9GAMM</name>
<dbReference type="GO" id="GO:0005198">
    <property type="term" value="F:structural molecule activity"/>
    <property type="evidence" value="ECO:0007669"/>
    <property type="project" value="InterPro"/>
</dbReference>
<organism evidence="1 2">
    <name type="scientific">Dyella choica</name>
    <dbReference type="NCBI Taxonomy" id="1927959"/>
    <lineage>
        <taxon>Bacteria</taxon>
        <taxon>Pseudomonadati</taxon>
        <taxon>Pseudomonadota</taxon>
        <taxon>Gammaproteobacteria</taxon>
        <taxon>Lysobacterales</taxon>
        <taxon>Rhodanobacteraceae</taxon>
        <taxon>Dyella</taxon>
    </lineage>
</organism>
<accession>A0A3S0PKY0</accession>
<dbReference type="NCBIfam" id="TIGR02241">
    <property type="entry name" value="conserved hypothetical phage tail region protein"/>
    <property type="match status" value="1"/>
</dbReference>
<dbReference type="OrthoDB" id="9799891at2"/>
<dbReference type="InterPro" id="IPR010667">
    <property type="entry name" value="Phage_T4_Gp19"/>
</dbReference>
<dbReference type="AlphaFoldDB" id="A0A3S0PKY0"/>
<dbReference type="Proteomes" id="UP000274358">
    <property type="component" value="Unassembled WGS sequence"/>
</dbReference>
<protein>
    <submittedName>
        <fullName evidence="1">Phage tail protein</fullName>
    </submittedName>
</protein>
<comment type="caution">
    <text evidence="1">The sequence shown here is derived from an EMBL/GenBank/DDBJ whole genome shotgun (WGS) entry which is preliminary data.</text>
</comment>
<dbReference type="Pfam" id="PF06841">
    <property type="entry name" value="Phage_T4_gp19"/>
    <property type="match status" value="1"/>
</dbReference>
<dbReference type="InterPro" id="IPR011747">
    <property type="entry name" value="CHP02241"/>
</dbReference>
<evidence type="ECO:0000313" key="2">
    <source>
        <dbReference type="Proteomes" id="UP000274358"/>
    </source>
</evidence>
<dbReference type="RefSeq" id="WP_126683485.1">
    <property type="nucleotide sequence ID" value="NZ_RYYV01000002.1"/>
</dbReference>
<proteinExistence type="predicted"/>
<keyword evidence="2" id="KW-1185">Reference proteome</keyword>
<dbReference type="PANTHER" id="PTHR38009">
    <property type="entry name" value="CONSERVED HYPOTHETICAL PHAGE TAIL PROTEIN"/>
    <property type="match status" value="1"/>
</dbReference>
<dbReference type="EMBL" id="RYYV01000002">
    <property type="protein sequence ID" value="RUL79028.1"/>
    <property type="molecule type" value="Genomic_DNA"/>
</dbReference>
<dbReference type="PANTHER" id="PTHR38009:SF1">
    <property type="entry name" value="CONSERVED HYPOTHETICAL PHAGE TAIL PROTEIN"/>
    <property type="match status" value="1"/>
</dbReference>
<gene>
    <name evidence="1" type="ORF">EKH80_04305</name>
</gene>